<dbReference type="Pfam" id="PF25610">
    <property type="entry name" value="HR1_TOCA"/>
    <property type="match status" value="1"/>
</dbReference>
<dbReference type="SUPFAM" id="SSF103657">
    <property type="entry name" value="BAR/IMD domain-like"/>
    <property type="match status" value="1"/>
</dbReference>
<evidence type="ECO:0000256" key="3">
    <source>
        <dbReference type="ARBA" id="ARBA00023054"/>
    </source>
</evidence>
<evidence type="ECO:0000313" key="11">
    <source>
        <dbReference type="Ensembl" id="ENSSGRP00000009581.1"/>
    </source>
</evidence>
<dbReference type="Gene3D" id="2.30.30.40">
    <property type="entry name" value="SH3 Domains"/>
    <property type="match status" value="1"/>
</dbReference>
<dbReference type="PROSITE" id="PS51860">
    <property type="entry name" value="REM_1"/>
    <property type="match status" value="1"/>
</dbReference>
<dbReference type="GO" id="GO:0007165">
    <property type="term" value="P:signal transduction"/>
    <property type="evidence" value="ECO:0007669"/>
    <property type="project" value="InterPro"/>
</dbReference>
<dbReference type="Pfam" id="PF00018">
    <property type="entry name" value="SH3_1"/>
    <property type="match status" value="1"/>
</dbReference>
<organism evidence="11 12">
    <name type="scientific">Sinocyclocheilus grahami</name>
    <name type="common">Dianchi golden-line fish</name>
    <name type="synonym">Barbus grahami</name>
    <dbReference type="NCBI Taxonomy" id="75366"/>
    <lineage>
        <taxon>Eukaryota</taxon>
        <taxon>Metazoa</taxon>
        <taxon>Chordata</taxon>
        <taxon>Craniata</taxon>
        <taxon>Vertebrata</taxon>
        <taxon>Euteleostomi</taxon>
        <taxon>Actinopterygii</taxon>
        <taxon>Neopterygii</taxon>
        <taxon>Teleostei</taxon>
        <taxon>Ostariophysi</taxon>
        <taxon>Cypriniformes</taxon>
        <taxon>Cyprinidae</taxon>
        <taxon>Cyprininae</taxon>
        <taxon>Sinocyclocheilus</taxon>
    </lineage>
</organism>
<dbReference type="Proteomes" id="UP000472262">
    <property type="component" value="Unassembled WGS sequence"/>
</dbReference>
<dbReference type="SUPFAM" id="SSF50044">
    <property type="entry name" value="SH3-domain"/>
    <property type="match status" value="1"/>
</dbReference>
<feature type="domain" description="REM-1" evidence="10">
    <location>
        <begin position="236"/>
        <end position="313"/>
    </location>
</feature>
<comment type="subcellular location">
    <subcellularLocation>
        <location evidence="1">Cytoplasm</location>
        <location evidence="1">Cell cortex</location>
    </subcellularLocation>
</comment>
<dbReference type="InterPro" id="IPR001452">
    <property type="entry name" value="SH3_domain"/>
</dbReference>
<evidence type="ECO:0000256" key="5">
    <source>
        <dbReference type="PROSITE-ProRule" id="PRU01077"/>
    </source>
</evidence>
<accession>A0A672KIW1</accession>
<evidence type="ECO:0000256" key="2">
    <source>
        <dbReference type="ARBA" id="ARBA00022443"/>
    </source>
</evidence>
<name>A0A672KIW1_SINGR</name>
<keyword evidence="3 5" id="KW-0175">Coiled coil</keyword>
<dbReference type="PROSITE" id="PS51741">
    <property type="entry name" value="F_BAR"/>
    <property type="match status" value="1"/>
</dbReference>
<dbReference type="InterPro" id="IPR031160">
    <property type="entry name" value="F_BAR_dom"/>
</dbReference>
<feature type="coiled-coil region" evidence="6">
    <location>
        <begin position="243"/>
        <end position="277"/>
    </location>
</feature>
<keyword evidence="12" id="KW-1185">Reference proteome</keyword>
<evidence type="ECO:0000259" key="9">
    <source>
        <dbReference type="PROSITE" id="PS51741"/>
    </source>
</evidence>
<dbReference type="AlphaFoldDB" id="A0A672KIW1"/>
<evidence type="ECO:0000256" key="4">
    <source>
        <dbReference type="PROSITE-ProRule" id="PRU00192"/>
    </source>
</evidence>
<dbReference type="InterPro" id="IPR036028">
    <property type="entry name" value="SH3-like_dom_sf"/>
</dbReference>
<feature type="compositionally biased region" description="Basic and acidic residues" evidence="7">
    <location>
        <begin position="312"/>
        <end position="355"/>
    </location>
</feature>
<dbReference type="SMART" id="SM00326">
    <property type="entry name" value="SH3"/>
    <property type="match status" value="1"/>
</dbReference>
<reference evidence="11" key="1">
    <citation type="submission" date="2025-08" db="UniProtKB">
        <authorList>
            <consortium name="Ensembl"/>
        </authorList>
    </citation>
    <scope>IDENTIFICATION</scope>
</reference>
<keyword evidence="2 4" id="KW-0728">SH3 domain</keyword>
<dbReference type="Gene3D" id="1.20.1270.60">
    <property type="entry name" value="Arfaptin homology (AH) domain/BAR domain"/>
    <property type="match status" value="1"/>
</dbReference>
<dbReference type="CDD" id="cd11628">
    <property type="entry name" value="HR1_CIP4_FNBP1L"/>
    <property type="match status" value="1"/>
</dbReference>
<gene>
    <name evidence="11" type="primary">LOC107549700</name>
</gene>
<evidence type="ECO:0000256" key="6">
    <source>
        <dbReference type="SAM" id="Coils"/>
    </source>
</evidence>
<dbReference type="PANTHER" id="PTHR15735:SF14">
    <property type="entry name" value="FORMIN-BINDING PROTEIN 1-LIKE"/>
    <property type="match status" value="1"/>
</dbReference>
<protein>
    <submittedName>
        <fullName evidence="11">Formin-binding protein 1-like</fullName>
    </submittedName>
</protein>
<dbReference type="Gene3D" id="6.10.140.470">
    <property type="match status" value="1"/>
</dbReference>
<dbReference type="OMA" id="XHNEGTL"/>
<dbReference type="InterPro" id="IPR011072">
    <property type="entry name" value="HR1_rho-bd"/>
</dbReference>
<evidence type="ECO:0000259" key="10">
    <source>
        <dbReference type="PROSITE" id="PS51860"/>
    </source>
</evidence>
<sequence length="446" mass="51848">YSGQREVVAEEMGHKVYGELMRYSQDLKAERKHHLQEGRKTQQYLDQCWKHMDNSKKKFERECKEAEKSQLIYERLDSDINATKSEVEKAKSQLYLRQHMAEESKNEYAAQLQNFNSEQWKHFNVAIPQIFKNLQDMDERRTVKLGEMYRSFAEVERRVIPIISKCLEGMVTAAKNVDERRVRNILYFSLRSFCTCDLLGSCGPLLDRKKGLSETASRREEAREWMIGSKGEDLSHLPPEQRRKKLQQRIDELNKELQKEMDQRDALNKMKDVYEKNPQMGDPGSLQPKISETICNMEKLRSEIHKNESWLAEVEGKHGSRSERRSSADVNHHAPHGRESPEGSYTDDHSQEHRSPPQPDPHEFDDEFDDDDPLPAIGHCKALYSFDGSNEGTLVMKENEVLYVIEEDKGDGWTRVRKQGGEEGYIPTSYVEITLEKNSKGAVTYI</sequence>
<evidence type="ECO:0000259" key="8">
    <source>
        <dbReference type="PROSITE" id="PS50002"/>
    </source>
</evidence>
<dbReference type="GO" id="GO:0005938">
    <property type="term" value="C:cell cortex"/>
    <property type="evidence" value="ECO:0007669"/>
    <property type="project" value="UniProtKB-SubCell"/>
</dbReference>
<feature type="region of interest" description="Disordered" evidence="7">
    <location>
        <begin position="312"/>
        <end position="372"/>
    </location>
</feature>
<dbReference type="PROSITE" id="PS50002">
    <property type="entry name" value="SH3"/>
    <property type="match status" value="1"/>
</dbReference>
<feature type="domain" description="F-BAR" evidence="9">
    <location>
        <begin position="1"/>
        <end position="182"/>
    </location>
</feature>
<dbReference type="InterPro" id="IPR057870">
    <property type="entry name" value="HR1_TOCA"/>
</dbReference>
<feature type="domain" description="SH3" evidence="8">
    <location>
        <begin position="375"/>
        <end position="436"/>
    </location>
</feature>
<dbReference type="PANTHER" id="PTHR15735">
    <property type="entry name" value="FCH AND DOUBLE SH3 DOMAINS PROTEIN"/>
    <property type="match status" value="1"/>
</dbReference>
<proteinExistence type="predicted"/>
<dbReference type="FunFam" id="2.30.30.40:FF:000017">
    <property type="entry name" value="Formin-binding protein 1-like isoform 1"/>
    <property type="match status" value="1"/>
</dbReference>
<dbReference type="InterPro" id="IPR057871">
    <property type="entry name" value="HR1_CIP4_FNBP1L"/>
</dbReference>
<feature type="compositionally biased region" description="Acidic residues" evidence="7">
    <location>
        <begin position="363"/>
        <end position="372"/>
    </location>
</feature>
<evidence type="ECO:0000256" key="1">
    <source>
        <dbReference type="ARBA" id="ARBA00004544"/>
    </source>
</evidence>
<dbReference type="InterPro" id="IPR027267">
    <property type="entry name" value="AH/BAR_dom_sf"/>
</dbReference>
<dbReference type="Ensembl" id="ENSSGRT00000010438.1">
    <property type="protein sequence ID" value="ENSSGRP00000009581.1"/>
    <property type="gene ID" value="ENSSGRG00000005752.1"/>
</dbReference>
<evidence type="ECO:0000256" key="7">
    <source>
        <dbReference type="SAM" id="MobiDB-lite"/>
    </source>
</evidence>
<evidence type="ECO:0000313" key="12">
    <source>
        <dbReference type="Proteomes" id="UP000472262"/>
    </source>
</evidence>
<reference evidence="11" key="2">
    <citation type="submission" date="2025-09" db="UniProtKB">
        <authorList>
            <consortium name="Ensembl"/>
        </authorList>
    </citation>
    <scope>IDENTIFICATION</scope>
</reference>